<protein>
    <submittedName>
        <fullName evidence="1">Transposase</fullName>
    </submittedName>
</protein>
<dbReference type="Proteomes" id="UP000013015">
    <property type="component" value="Unassembled WGS sequence"/>
</dbReference>
<organism evidence="1 2">
    <name type="scientific">Schaalia cardiffensis F0333</name>
    <dbReference type="NCBI Taxonomy" id="888050"/>
    <lineage>
        <taxon>Bacteria</taxon>
        <taxon>Bacillati</taxon>
        <taxon>Actinomycetota</taxon>
        <taxon>Actinomycetes</taxon>
        <taxon>Actinomycetales</taxon>
        <taxon>Actinomycetaceae</taxon>
        <taxon>Schaalia</taxon>
    </lineage>
</organism>
<reference evidence="1 2" key="1">
    <citation type="submission" date="2013-03" db="EMBL/GenBank/DDBJ databases">
        <title>Reference genome for the Human Microbiome Project.</title>
        <authorList>
            <person name="Aqrawi P."/>
            <person name="Ayvaz T."/>
            <person name="Bess C."/>
            <person name="Blankenburg K."/>
            <person name="Coyle M."/>
            <person name="Deng J."/>
            <person name="Forbes L."/>
            <person name="Fowler G."/>
            <person name="Francisco L."/>
            <person name="Fu Q."/>
            <person name="Gibbs R."/>
            <person name="Gross S."/>
            <person name="Gubbala S."/>
            <person name="Hale W."/>
            <person name="Hemphill L."/>
            <person name="Highlander S."/>
            <person name="Hirani K."/>
            <person name="Jackson L."/>
            <person name="Jakkamsetti A."/>
            <person name="Javaid M."/>
            <person name="Jayaseelan J.C."/>
            <person name="Jiang H."/>
            <person name="Joshi V."/>
            <person name="Korchina V."/>
            <person name="Kovar C."/>
            <person name="Lara F."/>
            <person name="Lee S."/>
            <person name="Liu Y."/>
            <person name="Mata R."/>
            <person name="Mathew T."/>
            <person name="Munidasa M."/>
            <person name="Muzny D."/>
            <person name="Nazareth L."/>
            <person name="Ngo R."/>
            <person name="Nguyen L."/>
            <person name="Nguyen N."/>
            <person name="Okwuonu G."/>
            <person name="Ongeri F."/>
            <person name="Palculict T."/>
            <person name="Patil S."/>
            <person name="Petrosino J."/>
            <person name="Pham C."/>
            <person name="Pham P."/>
            <person name="Pu L.-L."/>
            <person name="Qin X."/>
            <person name="Qu J."/>
            <person name="Reid J."/>
            <person name="Ross M."/>
            <person name="Ruth R."/>
            <person name="Saada N."/>
            <person name="San Lucas F."/>
            <person name="Santibanez J."/>
            <person name="Shang Y."/>
            <person name="Simmons D."/>
            <person name="Song X.-Z."/>
            <person name="Tang L.-Y."/>
            <person name="Thornton R."/>
            <person name="Warren J."/>
            <person name="Weissenberger G."/>
            <person name="Wilczek-Boney K."/>
            <person name="Worley K."/>
            <person name="Youmans B."/>
            <person name="Zhang J."/>
            <person name="Zhang L."/>
            <person name="Zhao Z."/>
            <person name="Zhou C."/>
            <person name="Zhu D."/>
            <person name="Zhu Y."/>
        </authorList>
    </citation>
    <scope>NUCLEOTIDE SEQUENCE [LARGE SCALE GENOMIC DNA]</scope>
    <source>
        <strain evidence="1 2">F0333</strain>
    </source>
</reference>
<dbReference type="SUPFAM" id="SSF46689">
    <property type="entry name" value="Homeodomain-like"/>
    <property type="match status" value="1"/>
</dbReference>
<comment type="caution">
    <text evidence="1">The sequence shown here is derived from an EMBL/GenBank/DDBJ whole genome shotgun (WGS) entry which is preliminary data.</text>
</comment>
<sequence length="83" mass="9442">MCFGRIVIIPQAYPKEFREDVVRVARSGGAPIRQVAKDFGITESCLRRWIAKAERPRDVDASAASESAELRALRRRNQVLEQE</sequence>
<dbReference type="GO" id="GO:0006313">
    <property type="term" value="P:DNA transposition"/>
    <property type="evidence" value="ECO:0007669"/>
    <property type="project" value="InterPro"/>
</dbReference>
<proteinExistence type="predicted"/>
<dbReference type="EMBL" id="AQHZ01000003">
    <property type="protein sequence ID" value="ENO19044.1"/>
    <property type="molecule type" value="Genomic_DNA"/>
</dbReference>
<accession>N6WFM7</accession>
<dbReference type="InterPro" id="IPR009057">
    <property type="entry name" value="Homeodomain-like_sf"/>
</dbReference>
<dbReference type="HOGENOM" id="CLU_027402_33_0_11"/>
<dbReference type="Pfam" id="PF01527">
    <property type="entry name" value="HTH_Tnp_1"/>
    <property type="match status" value="1"/>
</dbReference>
<dbReference type="STRING" id="888050.HMPREF9004_0188"/>
<gene>
    <name evidence="1" type="ORF">HMPREF9004_0188</name>
</gene>
<evidence type="ECO:0000313" key="1">
    <source>
        <dbReference type="EMBL" id="ENO19044.1"/>
    </source>
</evidence>
<dbReference type="PATRIC" id="fig|888050.3.peg.185"/>
<dbReference type="AlphaFoldDB" id="N6WFM7"/>
<dbReference type="eggNOG" id="COG2963">
    <property type="taxonomic scope" value="Bacteria"/>
</dbReference>
<name>N6WFM7_9ACTO</name>
<dbReference type="Gene3D" id="1.10.10.60">
    <property type="entry name" value="Homeodomain-like"/>
    <property type="match status" value="1"/>
</dbReference>
<keyword evidence="2" id="KW-1185">Reference proteome</keyword>
<dbReference type="InterPro" id="IPR002514">
    <property type="entry name" value="Transposase_8"/>
</dbReference>
<dbReference type="GO" id="GO:0003677">
    <property type="term" value="F:DNA binding"/>
    <property type="evidence" value="ECO:0007669"/>
    <property type="project" value="InterPro"/>
</dbReference>
<dbReference type="GO" id="GO:0004803">
    <property type="term" value="F:transposase activity"/>
    <property type="evidence" value="ECO:0007669"/>
    <property type="project" value="InterPro"/>
</dbReference>
<evidence type="ECO:0000313" key="2">
    <source>
        <dbReference type="Proteomes" id="UP000013015"/>
    </source>
</evidence>